<dbReference type="RefSeq" id="XP_018133875.1">
    <property type="nucleotide sequence ID" value="XM_018271205.2"/>
</dbReference>
<evidence type="ECO:0000313" key="1">
    <source>
        <dbReference type="EMBL" id="OBU00143.1"/>
    </source>
</evidence>
<dbReference type="AlphaFoldDB" id="A0A1B8GWB8"/>
<evidence type="ECO:0000313" key="2">
    <source>
        <dbReference type="Proteomes" id="UP000091956"/>
    </source>
</evidence>
<keyword evidence="2" id="KW-1185">Reference proteome</keyword>
<proteinExistence type="predicted"/>
<organism evidence="1 2">
    <name type="scientific">Pseudogymnoascus verrucosus</name>
    <dbReference type="NCBI Taxonomy" id="342668"/>
    <lineage>
        <taxon>Eukaryota</taxon>
        <taxon>Fungi</taxon>
        <taxon>Dikarya</taxon>
        <taxon>Ascomycota</taxon>
        <taxon>Pezizomycotina</taxon>
        <taxon>Leotiomycetes</taxon>
        <taxon>Thelebolales</taxon>
        <taxon>Thelebolaceae</taxon>
        <taxon>Pseudogymnoascus</taxon>
    </lineage>
</organism>
<accession>A0A1B8GWB8</accession>
<dbReference type="OrthoDB" id="3426449at2759"/>
<dbReference type="EMBL" id="KV460210">
    <property type="protein sequence ID" value="OBU00143.1"/>
    <property type="molecule type" value="Genomic_DNA"/>
</dbReference>
<sequence length="117" mass="13659">MSPIPPQYSIYKLKNPDNFEEWRSQLQAILLITDPDAWDTVALGVETLKERDLPPRDYDRSSKIALGWMLLTMEPSKRGSYRQMKNPNELMRLLFSHFTTKFTVWGSFEDFIGEAEA</sequence>
<gene>
    <name evidence="1" type="ORF">VE01_01687</name>
</gene>
<reference evidence="2" key="2">
    <citation type="journal article" date="2018" name="Nat. Commun.">
        <title>Extreme sensitivity to ultraviolet light in the fungal pathogen causing white-nose syndrome of bats.</title>
        <authorList>
            <person name="Palmer J.M."/>
            <person name="Drees K.P."/>
            <person name="Foster J.T."/>
            <person name="Lindner D.L."/>
        </authorList>
    </citation>
    <scope>NUCLEOTIDE SEQUENCE [LARGE SCALE GENOMIC DNA]</scope>
    <source>
        <strain evidence="2">UAMH 10579</strain>
    </source>
</reference>
<evidence type="ECO:0008006" key="3">
    <source>
        <dbReference type="Google" id="ProtNLM"/>
    </source>
</evidence>
<dbReference type="Proteomes" id="UP000091956">
    <property type="component" value="Unassembled WGS sequence"/>
</dbReference>
<dbReference type="GeneID" id="28835073"/>
<name>A0A1B8GWB8_9PEZI</name>
<protein>
    <recommendedName>
        <fullName evidence="3">DUF4219 domain-containing protein</fullName>
    </recommendedName>
</protein>
<reference evidence="1 2" key="1">
    <citation type="submission" date="2016-03" db="EMBL/GenBank/DDBJ databases">
        <title>Comparative genomics of Pseudogymnoascus destructans, the fungus causing white-nose syndrome of bats.</title>
        <authorList>
            <person name="Palmer J.M."/>
            <person name="Drees K.P."/>
            <person name="Foster J.T."/>
            <person name="Lindner D.L."/>
        </authorList>
    </citation>
    <scope>NUCLEOTIDE SEQUENCE [LARGE SCALE GENOMIC DNA]</scope>
    <source>
        <strain evidence="1 2">UAMH 10579</strain>
    </source>
</reference>